<feature type="transmembrane region" description="Helical" evidence="5">
    <location>
        <begin position="12"/>
        <end position="32"/>
    </location>
</feature>
<gene>
    <name evidence="8" type="ORF">DN603_26605</name>
</gene>
<dbReference type="AlphaFoldDB" id="A0A443VFB7"/>
<organism evidence="8 9">
    <name type="scientific">Raoultella planticola</name>
    <name type="common">Klebsiella planticola</name>
    <dbReference type="NCBI Taxonomy" id="575"/>
    <lineage>
        <taxon>Bacteria</taxon>
        <taxon>Pseudomonadati</taxon>
        <taxon>Pseudomonadota</taxon>
        <taxon>Gammaproteobacteria</taxon>
        <taxon>Enterobacterales</taxon>
        <taxon>Enterobacteriaceae</taxon>
        <taxon>Klebsiella/Raoultella group</taxon>
        <taxon>Raoultella</taxon>
    </lineage>
</organism>
<feature type="transmembrane region" description="Helical" evidence="5">
    <location>
        <begin position="221"/>
        <end position="239"/>
    </location>
</feature>
<dbReference type="PANTHER" id="PTHR37422">
    <property type="entry name" value="TEICHURONIC ACID BIOSYNTHESIS PROTEIN TUAE"/>
    <property type="match status" value="1"/>
</dbReference>
<feature type="domain" description="O-antigen ligase-related" evidence="6">
    <location>
        <begin position="206"/>
        <end position="339"/>
    </location>
</feature>
<feature type="transmembrane region" description="Helical" evidence="5">
    <location>
        <begin position="170"/>
        <end position="192"/>
    </location>
</feature>
<feature type="transmembrane region" description="Helical" evidence="5">
    <location>
        <begin position="410"/>
        <end position="428"/>
    </location>
</feature>
<evidence type="ECO:0000313" key="8">
    <source>
        <dbReference type="EMBL" id="RWT16443.1"/>
    </source>
</evidence>
<evidence type="ECO:0000256" key="5">
    <source>
        <dbReference type="SAM" id="Phobius"/>
    </source>
</evidence>
<feature type="transmembrane region" description="Helical" evidence="5">
    <location>
        <begin position="44"/>
        <end position="63"/>
    </location>
</feature>
<dbReference type="Pfam" id="PF04932">
    <property type="entry name" value="Wzy_C"/>
    <property type="match status" value="1"/>
</dbReference>
<feature type="domain" description="Virulence factor membrane-bound polymerase C-terminal" evidence="7">
    <location>
        <begin position="360"/>
        <end position="536"/>
    </location>
</feature>
<evidence type="ECO:0000256" key="3">
    <source>
        <dbReference type="ARBA" id="ARBA00022989"/>
    </source>
</evidence>
<name>A0A443VFB7_RAOPL</name>
<feature type="transmembrane region" description="Helical" evidence="5">
    <location>
        <begin position="360"/>
        <end position="379"/>
    </location>
</feature>
<feature type="transmembrane region" description="Helical" evidence="5">
    <location>
        <begin position="75"/>
        <end position="94"/>
    </location>
</feature>
<comment type="caution">
    <text evidence="8">The sequence shown here is derived from an EMBL/GenBank/DDBJ whole genome shotgun (WGS) entry which is preliminary data.</text>
</comment>
<dbReference type="Proteomes" id="UP000288843">
    <property type="component" value="Unassembled WGS sequence"/>
</dbReference>
<feature type="transmembrane region" description="Helical" evidence="5">
    <location>
        <begin position="129"/>
        <end position="150"/>
    </location>
</feature>
<dbReference type="InterPro" id="IPR007016">
    <property type="entry name" value="O-antigen_ligase-rel_domated"/>
</dbReference>
<dbReference type="InterPro" id="IPR051533">
    <property type="entry name" value="WaaL-like"/>
</dbReference>
<reference evidence="8 9" key="1">
    <citation type="submission" date="2018-06" db="EMBL/GenBank/DDBJ databases">
        <title>Carbapenemase-producing Enterobacteriaceae present in wastewater treatment plant effluent and nearby surface waters in the US.</title>
        <authorList>
            <person name="Mathys D.A."/>
            <person name="Mollenkopf D.F."/>
            <person name="Feicht S.M."/>
            <person name="Adams R.J."/>
            <person name="Albers A.L."/>
            <person name="Stuever D.M."/>
            <person name="Daniels J.B."/>
            <person name="Wittum T.E."/>
        </authorList>
    </citation>
    <scope>NUCLEOTIDE SEQUENCE [LARGE SCALE GENOMIC DNA]</scope>
    <source>
        <strain evidence="8 9">GEO_47_Down_B</strain>
    </source>
</reference>
<feature type="transmembrane region" description="Helical" evidence="5">
    <location>
        <begin position="100"/>
        <end position="117"/>
    </location>
</feature>
<keyword evidence="4 5" id="KW-0472">Membrane</keyword>
<keyword evidence="3 5" id="KW-1133">Transmembrane helix</keyword>
<evidence type="ECO:0000256" key="4">
    <source>
        <dbReference type="ARBA" id="ARBA00023136"/>
    </source>
</evidence>
<proteinExistence type="predicted"/>
<evidence type="ECO:0000259" key="7">
    <source>
        <dbReference type="Pfam" id="PF11846"/>
    </source>
</evidence>
<evidence type="ECO:0000259" key="6">
    <source>
        <dbReference type="Pfam" id="PF04932"/>
    </source>
</evidence>
<keyword evidence="2 5" id="KW-0812">Transmembrane</keyword>
<evidence type="ECO:0000256" key="2">
    <source>
        <dbReference type="ARBA" id="ARBA00022692"/>
    </source>
</evidence>
<protein>
    <submittedName>
        <fullName evidence="8">Tat pathway signal sequence</fullName>
    </submittedName>
</protein>
<dbReference type="PANTHER" id="PTHR37422:SF13">
    <property type="entry name" value="LIPOPOLYSACCHARIDE BIOSYNTHESIS PROTEIN PA4999-RELATED"/>
    <property type="match status" value="1"/>
</dbReference>
<accession>A0A443VFB7</accession>
<feature type="transmembrane region" description="Helical" evidence="5">
    <location>
        <begin position="325"/>
        <end position="348"/>
    </location>
</feature>
<dbReference type="Pfam" id="PF11846">
    <property type="entry name" value="Wzy_C_2"/>
    <property type="match status" value="1"/>
</dbReference>
<dbReference type="GO" id="GO:0016020">
    <property type="term" value="C:membrane"/>
    <property type="evidence" value="ECO:0007669"/>
    <property type="project" value="UniProtKB-SubCell"/>
</dbReference>
<feature type="transmembrane region" description="Helical" evidence="5">
    <location>
        <begin position="246"/>
        <end position="269"/>
    </location>
</feature>
<evidence type="ECO:0000256" key="1">
    <source>
        <dbReference type="ARBA" id="ARBA00004141"/>
    </source>
</evidence>
<comment type="subcellular location">
    <subcellularLocation>
        <location evidence="1">Membrane</location>
        <topology evidence="1">Multi-pass membrane protein</topology>
    </subcellularLocation>
</comment>
<sequence>MKTSSLSPHRSGQRLIIGLSTAFWGITLHLYWPNNGGSGLSLPMNIMAWLYAGLIMGGASCLLSRRRWRITTPSLCIIAGTFLLTLLCLLTPAIWRSEAILVAGAITGGTLFYLVLLQIPLTGKVFTQLLTILWGASLLECGIFTLQYLHLPLAQFWEFPWWRDARPYGIFQQVNLMASFTASGTLLSATLALRTGARCRIAIGAGMLLMGFVLHESQSQTGYLSLFIGWFLLLCCFPARRRLAGLLLLLILGMALGECVRRLLSVAIIDHQTSTRTRWEVLRDCWTLFTHHPWMGSGVGSFPALFLMHFGHTGLSRIAHPHNELALWLVEGGMVGLAGTACFISAGFRLWLAGNVWRRACLLCAVPVLIHMLTEYPVWQSTPHWLLLILLMRCADRPIKGTQLTGVTTMTIRTSLALLTLIVIPLLGKTLHIQQQLTAIERQGEQWRLQAQVPPGGWLLRSRYQFDIHMGYLQRYQQTKDERWLNAFRHWASRYVRVHPDPNVSFTRILIAQHQHDFALARHLAHRFYLEYPKDRRIPWLQDTRRPFNHRNNEHEQKD</sequence>
<dbReference type="InterPro" id="IPR021797">
    <property type="entry name" value="Wzy_C_2"/>
</dbReference>
<evidence type="ECO:0000313" key="9">
    <source>
        <dbReference type="Proteomes" id="UP000288843"/>
    </source>
</evidence>
<dbReference type="EMBL" id="QKOX01000041">
    <property type="protein sequence ID" value="RWT16443.1"/>
    <property type="molecule type" value="Genomic_DNA"/>
</dbReference>